<keyword evidence="7" id="KW-0690">Ribosome biogenesis</keyword>
<dbReference type="InterPro" id="IPR026570">
    <property type="entry name" value="CCDC86"/>
</dbReference>
<feature type="region of interest" description="Disordered" evidence="14">
    <location>
        <begin position="205"/>
        <end position="236"/>
    </location>
</feature>
<protein>
    <recommendedName>
        <fullName evidence="5">Coiled-coil domain-containing protein 86</fullName>
    </recommendedName>
</protein>
<comment type="similarity">
    <text evidence="4">Belongs to the CGR1 family.</text>
</comment>
<evidence type="ECO:0000313" key="18">
    <source>
        <dbReference type="Proteomes" id="UP000663870"/>
    </source>
</evidence>
<evidence type="ECO:0000256" key="6">
    <source>
        <dbReference type="ARBA" id="ARBA00022454"/>
    </source>
</evidence>
<dbReference type="EMBL" id="CAJNOH010000368">
    <property type="protein sequence ID" value="CAF1016758.1"/>
    <property type="molecule type" value="Genomic_DNA"/>
</dbReference>
<comment type="function">
    <text evidence="13">Required for proper chromosome segregation during mitosis and error-free mitotic progression.</text>
</comment>
<evidence type="ECO:0000256" key="14">
    <source>
        <dbReference type="SAM" id="MobiDB-lite"/>
    </source>
</evidence>
<evidence type="ECO:0000313" key="16">
    <source>
        <dbReference type="EMBL" id="CAF1139257.1"/>
    </source>
</evidence>
<evidence type="ECO:0000256" key="12">
    <source>
        <dbReference type="ARBA" id="ARBA00023242"/>
    </source>
</evidence>
<dbReference type="GO" id="GO:0006364">
    <property type="term" value="P:rRNA processing"/>
    <property type="evidence" value="ECO:0007669"/>
    <property type="project" value="UniProtKB-KW"/>
</dbReference>
<dbReference type="PANTHER" id="PTHR13557">
    <property type="entry name" value="COILED-COIL DOMAIN-CONTAINING PROTEIN 86"/>
    <property type="match status" value="1"/>
</dbReference>
<comment type="caution">
    <text evidence="15">The sequence shown here is derived from an EMBL/GenBank/DDBJ whole genome shotgun (WGS) entry which is preliminary data.</text>
</comment>
<comment type="subcellular location">
    <subcellularLocation>
        <location evidence="2">Chromosome</location>
    </subcellularLocation>
    <subcellularLocation>
        <location evidence="3">Nucleus</location>
        <location evidence="3">Nucleolus</location>
    </subcellularLocation>
</comment>
<evidence type="ECO:0000256" key="7">
    <source>
        <dbReference type="ARBA" id="ARBA00022517"/>
    </source>
</evidence>
<comment type="function">
    <text evidence="1">Involved in nucleolar integrity and required for processing of the pre-rRNA for the 60S ribosome subunit.</text>
</comment>
<evidence type="ECO:0000256" key="8">
    <source>
        <dbReference type="ARBA" id="ARBA00022552"/>
    </source>
</evidence>
<keyword evidence="10" id="KW-0164">Citrullination</keyword>
<name>A0A814HXL7_9BILA</name>
<keyword evidence="8" id="KW-0698">rRNA processing</keyword>
<keyword evidence="18" id="KW-1185">Reference proteome</keyword>
<dbReference type="Proteomes" id="UP000663870">
    <property type="component" value="Unassembled WGS sequence"/>
</dbReference>
<dbReference type="PANTHER" id="PTHR13557:SF1">
    <property type="entry name" value="COILED-COIL DOMAIN-CONTAINING PROTEIN 86"/>
    <property type="match status" value="1"/>
</dbReference>
<dbReference type="EMBL" id="CAJNOL010000615">
    <property type="protein sequence ID" value="CAF1139257.1"/>
    <property type="molecule type" value="Genomic_DNA"/>
</dbReference>
<evidence type="ECO:0000256" key="1">
    <source>
        <dbReference type="ARBA" id="ARBA00004090"/>
    </source>
</evidence>
<dbReference type="Pfam" id="PF03879">
    <property type="entry name" value="Cgr1"/>
    <property type="match status" value="1"/>
</dbReference>
<evidence type="ECO:0000256" key="11">
    <source>
        <dbReference type="ARBA" id="ARBA00023054"/>
    </source>
</evidence>
<evidence type="ECO:0000256" key="13">
    <source>
        <dbReference type="ARBA" id="ARBA00093307"/>
    </source>
</evidence>
<evidence type="ECO:0000256" key="2">
    <source>
        <dbReference type="ARBA" id="ARBA00004286"/>
    </source>
</evidence>
<gene>
    <name evidence="16" type="ORF">JXQ802_LOCUS21128</name>
    <name evidence="15" type="ORF">PYM288_LOCUS15402</name>
</gene>
<evidence type="ECO:0000256" key="9">
    <source>
        <dbReference type="ARBA" id="ARBA00022553"/>
    </source>
</evidence>
<evidence type="ECO:0000256" key="3">
    <source>
        <dbReference type="ARBA" id="ARBA00004604"/>
    </source>
</evidence>
<keyword evidence="12" id="KW-0539">Nucleus</keyword>
<evidence type="ECO:0000313" key="17">
    <source>
        <dbReference type="Proteomes" id="UP000663854"/>
    </source>
</evidence>
<dbReference type="InterPro" id="IPR005579">
    <property type="entry name" value="Cgr1-like"/>
</dbReference>
<keyword evidence="11" id="KW-0175">Coiled coil</keyword>
<evidence type="ECO:0000313" key="15">
    <source>
        <dbReference type="EMBL" id="CAF1016758.1"/>
    </source>
</evidence>
<dbReference type="Proteomes" id="UP000663854">
    <property type="component" value="Unassembled WGS sequence"/>
</dbReference>
<dbReference type="AlphaFoldDB" id="A0A814HXL7"/>
<organism evidence="15 17">
    <name type="scientific">Rotaria sordida</name>
    <dbReference type="NCBI Taxonomy" id="392033"/>
    <lineage>
        <taxon>Eukaryota</taxon>
        <taxon>Metazoa</taxon>
        <taxon>Spiralia</taxon>
        <taxon>Gnathifera</taxon>
        <taxon>Rotifera</taxon>
        <taxon>Eurotatoria</taxon>
        <taxon>Bdelloidea</taxon>
        <taxon>Philodinida</taxon>
        <taxon>Philodinidae</taxon>
        <taxon>Rotaria</taxon>
    </lineage>
</organism>
<dbReference type="GO" id="GO:0005730">
    <property type="term" value="C:nucleolus"/>
    <property type="evidence" value="ECO:0007669"/>
    <property type="project" value="UniProtKB-SubCell"/>
</dbReference>
<feature type="compositionally biased region" description="Basic residues" evidence="14">
    <location>
        <begin position="209"/>
        <end position="219"/>
    </location>
</feature>
<proteinExistence type="inferred from homology"/>
<sequence>MNNPMNQVNLIALNIQRANFDECKGLIRLHIIKTIELLPELSTNLHEIIFNLESVAVQPHEVYDFESIPDISMFDLESVSVESHEVYNFGSMPDIHALILDFMDAETSTKQEKQRLNSIPKGKPKSGRTWKMNKGRFSAISRPKSIKLSYEDRIKMKTDLNETRTREKQMWDVVNEKRDKLKQRQKENKERRLINERKGEVVQVIKNPTKIKRMKKKQLRSIQKRDLDKLKNKKSN</sequence>
<keyword evidence="6" id="KW-0158">Chromosome</keyword>
<keyword evidence="9" id="KW-0597">Phosphoprotein</keyword>
<evidence type="ECO:0000256" key="4">
    <source>
        <dbReference type="ARBA" id="ARBA00007869"/>
    </source>
</evidence>
<reference evidence="15" key="1">
    <citation type="submission" date="2021-02" db="EMBL/GenBank/DDBJ databases">
        <authorList>
            <person name="Nowell W R."/>
        </authorList>
    </citation>
    <scope>NUCLEOTIDE SEQUENCE</scope>
</reference>
<accession>A0A814HXL7</accession>
<dbReference type="GO" id="GO:0005694">
    <property type="term" value="C:chromosome"/>
    <property type="evidence" value="ECO:0007669"/>
    <property type="project" value="UniProtKB-SubCell"/>
</dbReference>
<evidence type="ECO:0000256" key="5">
    <source>
        <dbReference type="ARBA" id="ARBA00016738"/>
    </source>
</evidence>
<evidence type="ECO:0000256" key="10">
    <source>
        <dbReference type="ARBA" id="ARBA00022934"/>
    </source>
</evidence>